<keyword evidence="4" id="KW-1185">Reference proteome</keyword>
<protein>
    <recommendedName>
        <fullName evidence="5">Secreted protein</fullName>
    </recommendedName>
</protein>
<accession>A0A8S0ZMR4</accession>
<feature type="region of interest" description="Disordered" evidence="1">
    <location>
        <begin position="111"/>
        <end position="132"/>
    </location>
</feature>
<evidence type="ECO:0008006" key="5">
    <source>
        <dbReference type="Google" id="ProtNLM"/>
    </source>
</evidence>
<evidence type="ECO:0000313" key="4">
    <source>
        <dbReference type="Proteomes" id="UP000494106"/>
    </source>
</evidence>
<gene>
    <name evidence="3" type="ORF">APLA_LOCUS5502</name>
</gene>
<dbReference type="OrthoDB" id="7314443at2759"/>
<reference evidence="3 4" key="1">
    <citation type="submission" date="2020-04" db="EMBL/GenBank/DDBJ databases">
        <authorList>
            <person name="Wallbank WR R."/>
            <person name="Pardo Diaz C."/>
            <person name="Kozak K."/>
            <person name="Martin S."/>
            <person name="Jiggins C."/>
            <person name="Moest M."/>
            <person name="Warren A I."/>
            <person name="Byers J.R.P. K."/>
            <person name="Montejo-Kovacevich G."/>
            <person name="Yen C E."/>
        </authorList>
    </citation>
    <scope>NUCLEOTIDE SEQUENCE [LARGE SCALE GENOMIC DNA]</scope>
</reference>
<feature type="chain" id="PRO_5035802882" description="Secreted protein" evidence="2">
    <location>
        <begin position="28"/>
        <end position="132"/>
    </location>
</feature>
<evidence type="ECO:0000256" key="2">
    <source>
        <dbReference type="SAM" id="SignalP"/>
    </source>
</evidence>
<dbReference type="Proteomes" id="UP000494106">
    <property type="component" value="Unassembled WGS sequence"/>
</dbReference>
<sequence>MAVKLIHVILLLITVIVVLVRQKCVTAATTVILQSWCLGKDVPTKPRKRCEKHSSFDDPNLTVIPPISNAYYLGPQCSWLHHVWPRLQRTAMPRLKYKRDPIIIIDNEDIGRHPRGNSSHDHTAARLKKSSH</sequence>
<comment type="caution">
    <text evidence="3">The sequence shown here is derived from an EMBL/GenBank/DDBJ whole genome shotgun (WGS) entry which is preliminary data.</text>
</comment>
<keyword evidence="2" id="KW-0732">Signal</keyword>
<dbReference type="AlphaFoldDB" id="A0A8S0ZMR4"/>
<name>A0A8S0ZMR4_ARCPL</name>
<evidence type="ECO:0000256" key="1">
    <source>
        <dbReference type="SAM" id="MobiDB-lite"/>
    </source>
</evidence>
<evidence type="ECO:0000313" key="3">
    <source>
        <dbReference type="EMBL" id="CAB3233932.1"/>
    </source>
</evidence>
<organism evidence="3 4">
    <name type="scientific">Arctia plantaginis</name>
    <name type="common">Wood tiger moth</name>
    <name type="synonym">Phalaena plantaginis</name>
    <dbReference type="NCBI Taxonomy" id="874455"/>
    <lineage>
        <taxon>Eukaryota</taxon>
        <taxon>Metazoa</taxon>
        <taxon>Ecdysozoa</taxon>
        <taxon>Arthropoda</taxon>
        <taxon>Hexapoda</taxon>
        <taxon>Insecta</taxon>
        <taxon>Pterygota</taxon>
        <taxon>Neoptera</taxon>
        <taxon>Endopterygota</taxon>
        <taxon>Lepidoptera</taxon>
        <taxon>Glossata</taxon>
        <taxon>Ditrysia</taxon>
        <taxon>Noctuoidea</taxon>
        <taxon>Erebidae</taxon>
        <taxon>Arctiinae</taxon>
        <taxon>Arctia</taxon>
    </lineage>
</organism>
<dbReference type="EMBL" id="CADEBC010000479">
    <property type="protein sequence ID" value="CAB3233932.1"/>
    <property type="molecule type" value="Genomic_DNA"/>
</dbReference>
<feature type="signal peptide" evidence="2">
    <location>
        <begin position="1"/>
        <end position="27"/>
    </location>
</feature>
<proteinExistence type="predicted"/>